<evidence type="ECO:0000259" key="6">
    <source>
        <dbReference type="Pfam" id="PF03135"/>
    </source>
</evidence>
<dbReference type="Pfam" id="PF03135">
    <property type="entry name" value="CagE_TrbE_VirB"/>
    <property type="match status" value="1"/>
</dbReference>
<feature type="domain" description="TraG P-loop" evidence="7">
    <location>
        <begin position="610"/>
        <end position="715"/>
    </location>
</feature>
<accession>A0A2P7BUJ7</accession>
<name>A0A2P7BUJ7_9HYPH</name>
<dbReference type="CDD" id="cd01127">
    <property type="entry name" value="TrwB_TraG_TraD_VirD4"/>
    <property type="match status" value="1"/>
</dbReference>
<proteinExistence type="inferred from homology"/>
<evidence type="ECO:0000256" key="5">
    <source>
        <dbReference type="ARBA" id="ARBA00023635"/>
    </source>
</evidence>
<keyword evidence="4" id="KW-0843">Virulence</keyword>
<dbReference type="Gene3D" id="3.40.50.300">
    <property type="entry name" value="P-loop containing nucleotide triphosphate hydrolases"/>
    <property type="match status" value="1"/>
</dbReference>
<feature type="domain" description="CagE TrbE VirB component of type IV transporter system central" evidence="6">
    <location>
        <begin position="179"/>
        <end position="381"/>
    </location>
</feature>
<keyword evidence="2" id="KW-0547">Nucleotide-binding</keyword>
<dbReference type="InterPro" id="IPR051162">
    <property type="entry name" value="T4SS_component"/>
</dbReference>
<dbReference type="Proteomes" id="UP000241444">
    <property type="component" value="Unassembled WGS sequence"/>
</dbReference>
<dbReference type="RefSeq" id="WP_106709928.1">
    <property type="nucleotide sequence ID" value="NZ_PGGO01000002.1"/>
</dbReference>
<dbReference type="InterPro" id="IPR027417">
    <property type="entry name" value="P-loop_NTPase"/>
</dbReference>
<protein>
    <recommendedName>
        <fullName evidence="5">Type IV secretion system protein virB4</fullName>
    </recommendedName>
</protein>
<sequence>MKLASGAHALRREADAAEQLPYRRHITDNVIGLRSGQMMAVIELEGVSFETTDQTELNDLHTKLNLLWRNVNDERLALWSHVARMRERNYPDGTFRSDFARCLDTKYKERMTGEKLYRNRLFLSLVWAPARGMEKVSSLAARLRAARKKGVELNEKALRDFEVALPTIVAGLERYGARLLGLYHHNDLIYSEINEYLNAIGTLDFRRFPLVAGPIGGAILLDRPLFGREVIELRGAGSSRFAGMFGVKEYSAVTRPGMLDSLLRAPFEFVLTQSFAMASKAESRTILSRKQNQMTNVGDRALSQIGELDTAIDDLESNRLTMGRYHLNMMVVARDTKALLDQMAIAQRYLSDGNIVAAREDLALEPAYWSQFPGNFQHRPRAGHISSRNFASLVPFHSYPKGELTCEWGPSVALLKTPSGCGFHLNLHVGDLGNTFICGPSGSGKTVLQNFILAQLQKHEATMVFFDKDRGADIFVRAAGGTYLALQSRRPTGCAPLKALDLNDPSQYDFAVKWATKLVHRSDKPLTVTEQREIENGIVQLRHLPQDQRTIGALRAFLGQRDPEGIGARMERWTKSGPLGWVFDNEFDALGLDAKFMGFDMTDFLDDAEVRTPLMMYLFYRIERLIDGRRIVIDIDEFWKALGDEAFRDLARNKLKTIRKQNGLMVFGTQSPADAIKSPIGYTIIEQCPTKIFMPNAYATPEDYIDGFGLSRKEFKLIKEEMTVESRQFLIKQEHNSVVAELSLHGFDDELTILSGRTASVNRLDEIRARVGEDPAIWMPILLNEGVSA</sequence>
<dbReference type="Pfam" id="PF19044">
    <property type="entry name" value="P-loop_TraG"/>
    <property type="match status" value="1"/>
</dbReference>
<dbReference type="GO" id="GO:0005524">
    <property type="term" value="F:ATP binding"/>
    <property type="evidence" value="ECO:0007669"/>
    <property type="project" value="UniProtKB-KW"/>
</dbReference>
<evidence type="ECO:0000256" key="1">
    <source>
        <dbReference type="ARBA" id="ARBA00006512"/>
    </source>
</evidence>
<evidence type="ECO:0000313" key="9">
    <source>
        <dbReference type="Proteomes" id="UP000241444"/>
    </source>
</evidence>
<evidence type="ECO:0000256" key="2">
    <source>
        <dbReference type="ARBA" id="ARBA00022741"/>
    </source>
</evidence>
<evidence type="ECO:0000256" key="3">
    <source>
        <dbReference type="ARBA" id="ARBA00022840"/>
    </source>
</evidence>
<reference evidence="9" key="1">
    <citation type="submission" date="2017-11" db="EMBL/GenBank/DDBJ databases">
        <authorList>
            <person name="Kuznetsova I."/>
            <person name="Sazanova A."/>
            <person name="Chirak E."/>
            <person name="Safronova V."/>
            <person name="Willems A."/>
        </authorList>
    </citation>
    <scope>NUCLEOTIDE SEQUENCE [LARGE SCALE GENOMIC DNA]</scope>
    <source>
        <strain evidence="9">STM 196</strain>
    </source>
</reference>
<dbReference type="PANTHER" id="PTHR30121">
    <property type="entry name" value="UNCHARACTERIZED PROTEIN YJGR-RELATED"/>
    <property type="match status" value="1"/>
</dbReference>
<dbReference type="NCBIfam" id="TIGR00929">
    <property type="entry name" value="VirB4_CagE"/>
    <property type="match status" value="1"/>
</dbReference>
<dbReference type="EMBL" id="PGGO01000002">
    <property type="protein sequence ID" value="PSH70130.1"/>
    <property type="molecule type" value="Genomic_DNA"/>
</dbReference>
<dbReference type="PANTHER" id="PTHR30121:SF12">
    <property type="entry name" value="TYPE IV SECRETION SYSTEM PROTEIN CAGE"/>
    <property type="match status" value="1"/>
</dbReference>
<keyword evidence="3" id="KW-0067">ATP-binding</keyword>
<evidence type="ECO:0000259" key="7">
    <source>
        <dbReference type="Pfam" id="PF19044"/>
    </source>
</evidence>
<evidence type="ECO:0000313" key="8">
    <source>
        <dbReference type="EMBL" id="PSH70130.1"/>
    </source>
</evidence>
<comment type="caution">
    <text evidence="8">The sequence shown here is derived from an EMBL/GenBank/DDBJ whole genome shotgun (WGS) entry which is preliminary data.</text>
</comment>
<dbReference type="InterPro" id="IPR043964">
    <property type="entry name" value="P-loop_TraG"/>
</dbReference>
<dbReference type="OrthoDB" id="9816422at2"/>
<comment type="similarity">
    <text evidence="1">Belongs to the TrbE/VirB4 family.</text>
</comment>
<dbReference type="InterPro" id="IPR004346">
    <property type="entry name" value="CagE_TrbE_VirB"/>
</dbReference>
<keyword evidence="9" id="KW-1185">Reference proteome</keyword>
<dbReference type="InterPro" id="IPR018145">
    <property type="entry name" value="CagE_TrbE_VirB_cntrl_dom"/>
</dbReference>
<dbReference type="AlphaFoldDB" id="A0A2P7BUJ7"/>
<evidence type="ECO:0000256" key="4">
    <source>
        <dbReference type="ARBA" id="ARBA00023026"/>
    </source>
</evidence>
<organism evidence="8 9">
    <name type="scientific">Phyllobacterium brassicacearum</name>
    <dbReference type="NCBI Taxonomy" id="314235"/>
    <lineage>
        <taxon>Bacteria</taxon>
        <taxon>Pseudomonadati</taxon>
        <taxon>Pseudomonadota</taxon>
        <taxon>Alphaproteobacteria</taxon>
        <taxon>Hyphomicrobiales</taxon>
        <taxon>Phyllobacteriaceae</taxon>
        <taxon>Phyllobacterium</taxon>
    </lineage>
</organism>
<gene>
    <name evidence="8" type="ORF">CU102_03255</name>
</gene>
<dbReference type="SUPFAM" id="SSF52540">
    <property type="entry name" value="P-loop containing nucleoside triphosphate hydrolases"/>
    <property type="match status" value="1"/>
</dbReference>